<dbReference type="PANTHER" id="PTHR43116">
    <property type="entry name" value="PEPTIDE CHAIN RELEASE FACTOR 2"/>
    <property type="match status" value="1"/>
</dbReference>
<dbReference type="Pfam" id="PF00472">
    <property type="entry name" value="RF-1"/>
    <property type="match status" value="1"/>
</dbReference>
<evidence type="ECO:0000256" key="5">
    <source>
        <dbReference type="ARBA" id="ARBA00022917"/>
    </source>
</evidence>
<dbReference type="Gene3D" id="1.20.58.410">
    <property type="entry name" value="Release factor"/>
    <property type="match status" value="1"/>
</dbReference>
<dbReference type="InterPro" id="IPR004374">
    <property type="entry name" value="PrfB"/>
</dbReference>
<dbReference type="Proteomes" id="UP000322976">
    <property type="component" value="Unassembled WGS sequence"/>
</dbReference>
<dbReference type="Gene3D" id="3.30.160.20">
    <property type="match status" value="1"/>
</dbReference>
<dbReference type="AlphaFoldDB" id="A0A5D8QDI1"/>
<dbReference type="EMBL" id="VTPS01000005">
    <property type="protein sequence ID" value="TZE82582.1"/>
    <property type="molecule type" value="Genomic_DNA"/>
</dbReference>
<evidence type="ECO:0000256" key="4">
    <source>
        <dbReference type="ARBA" id="ARBA00022481"/>
    </source>
</evidence>
<evidence type="ECO:0000256" key="2">
    <source>
        <dbReference type="ARBA" id="ARBA00010835"/>
    </source>
</evidence>
<evidence type="ECO:0000256" key="7">
    <source>
        <dbReference type="SAM" id="Coils"/>
    </source>
</evidence>
<evidence type="ECO:0000259" key="8">
    <source>
        <dbReference type="PROSITE" id="PS00745"/>
    </source>
</evidence>
<protein>
    <recommendedName>
        <fullName evidence="3 6">Peptide chain release factor 2</fullName>
        <shortName evidence="6">RF-2</shortName>
    </recommendedName>
</protein>
<proteinExistence type="inferred from homology"/>
<dbReference type="SUPFAM" id="SSF75620">
    <property type="entry name" value="Release factor"/>
    <property type="match status" value="1"/>
</dbReference>
<comment type="PTM">
    <text evidence="6">Methylated by PrmC. Methylation increases the termination efficiency of RF2.</text>
</comment>
<keyword evidence="7" id="KW-0175">Coiled coil</keyword>
<dbReference type="PANTHER" id="PTHR43116:SF3">
    <property type="entry name" value="CLASS I PEPTIDE CHAIN RELEASE FACTOR"/>
    <property type="match status" value="1"/>
</dbReference>
<comment type="function">
    <text evidence="1 6">Peptide chain release factor 2 directs the termination of translation in response to the peptide chain termination codons UGA and UAA.</text>
</comment>
<accession>A0A5D8QDI1</accession>
<dbReference type="GO" id="GO:0016149">
    <property type="term" value="F:translation release factor activity, codon specific"/>
    <property type="evidence" value="ECO:0007669"/>
    <property type="project" value="UniProtKB-UniRule"/>
</dbReference>
<feature type="modified residue" description="N5-methylglutamine" evidence="6">
    <location>
        <position position="250"/>
    </location>
</feature>
<feature type="coiled-coil region" evidence="7">
    <location>
        <begin position="51"/>
        <end position="114"/>
    </location>
</feature>
<evidence type="ECO:0000313" key="9">
    <source>
        <dbReference type="EMBL" id="TZE82582.1"/>
    </source>
</evidence>
<gene>
    <name evidence="6" type="primary">prfB</name>
    <name evidence="9" type="ORF">FWJ32_04705</name>
</gene>
<comment type="caution">
    <text evidence="9">The sequence shown here is derived from an EMBL/GenBank/DDBJ whole genome shotgun (WGS) entry which is preliminary data.</text>
</comment>
<keyword evidence="4 6" id="KW-0488">Methylation</keyword>
<evidence type="ECO:0000313" key="10">
    <source>
        <dbReference type="Proteomes" id="UP000322976"/>
    </source>
</evidence>
<dbReference type="Pfam" id="PF03462">
    <property type="entry name" value="PCRF"/>
    <property type="match status" value="1"/>
</dbReference>
<keyword evidence="6" id="KW-0963">Cytoplasm</keyword>
<sequence>MLQDYRIMLNEIKGDLDELGVSLDVAGAKAEIKRLEEEMARPGFWDDTSRSQKINKRIKILRNKIEGFEELQREWEDIMALVELGIEENEESLESEVKEEYEAFKEKLEDLRIKTFLDGPYDMNNAIVTLHSGAGGTESQDWVEMLYRMYTRWAEKKGFDVDVLDYLPGEEAGIKNITFRVSGDYAYGYLKAEKGVHRLVRISPFDAAARRHTSFALVEVLPELEDDVEVDIRPEDLRIDTYRSSGAGGQHVNKTESAIRITHLPTGIVVSCQNERSQISNRETAMKMLKAKLLEIKEQERLEKVSEIKGEHKDIGWGNQIRSYVFNPYSMVKDHRTGVEVGSTQKVMDGDIDIFIDAYLKAQKGVKITG</sequence>
<dbReference type="HAMAP" id="MF_00094">
    <property type="entry name" value="Rel_fac_2"/>
    <property type="match status" value="1"/>
</dbReference>
<dbReference type="InterPro" id="IPR045853">
    <property type="entry name" value="Pep_chain_release_fac_I_sf"/>
</dbReference>
<dbReference type="RefSeq" id="WP_149544821.1">
    <property type="nucleotide sequence ID" value="NZ_VTPS01000005.1"/>
</dbReference>
<dbReference type="PROSITE" id="PS00745">
    <property type="entry name" value="RF_PROK_I"/>
    <property type="match status" value="1"/>
</dbReference>
<dbReference type="NCBIfam" id="TIGR00020">
    <property type="entry name" value="prfB"/>
    <property type="match status" value="1"/>
</dbReference>
<organism evidence="9 10">
    <name type="scientific">Calorimonas adulescens</name>
    <dbReference type="NCBI Taxonomy" id="2606906"/>
    <lineage>
        <taxon>Bacteria</taxon>
        <taxon>Bacillati</taxon>
        <taxon>Bacillota</taxon>
        <taxon>Clostridia</taxon>
        <taxon>Thermoanaerobacterales</taxon>
        <taxon>Thermoanaerobacteraceae</taxon>
        <taxon>Calorimonas</taxon>
    </lineage>
</organism>
<dbReference type="GO" id="GO:0005737">
    <property type="term" value="C:cytoplasm"/>
    <property type="evidence" value="ECO:0007669"/>
    <property type="project" value="UniProtKB-SubCell"/>
</dbReference>
<reference evidence="9 10" key="1">
    <citation type="submission" date="2019-08" db="EMBL/GenBank/DDBJ databases">
        <title>Calorimonas adulescens gen. nov., sp. nov., an anaerobic thermophilic bacterium from Sakhalin hot spring.</title>
        <authorList>
            <person name="Khomyakova M.A."/>
            <person name="Merkel A.Y."/>
            <person name="Novikov A."/>
            <person name="Bonch-Osmolovskaya E.A."/>
            <person name="Slobodkin A.I."/>
        </authorList>
    </citation>
    <scope>NUCLEOTIDE SEQUENCE [LARGE SCALE GENOMIC DNA]</scope>
    <source>
        <strain evidence="9 10">A05MB</strain>
    </source>
</reference>
<evidence type="ECO:0000256" key="1">
    <source>
        <dbReference type="ARBA" id="ARBA00002613"/>
    </source>
</evidence>
<dbReference type="FunFam" id="3.30.160.20:FF:000010">
    <property type="entry name" value="Peptide chain release factor 2"/>
    <property type="match status" value="1"/>
</dbReference>
<evidence type="ECO:0000256" key="3">
    <source>
        <dbReference type="ARBA" id="ARBA00019192"/>
    </source>
</evidence>
<comment type="subcellular location">
    <subcellularLocation>
        <location evidence="6">Cytoplasm</location>
    </subcellularLocation>
</comment>
<feature type="domain" description="Prokaryotic-type class I peptide chain release factors" evidence="8">
    <location>
        <begin position="243"/>
        <end position="259"/>
    </location>
</feature>
<keyword evidence="10" id="KW-1185">Reference proteome</keyword>
<comment type="similarity">
    <text evidence="2 6">Belongs to the prokaryotic/mitochondrial release factor family.</text>
</comment>
<dbReference type="Gene3D" id="3.30.70.1660">
    <property type="match status" value="1"/>
</dbReference>
<name>A0A5D8QDI1_9THEO</name>
<dbReference type="InterPro" id="IPR005139">
    <property type="entry name" value="PCRF"/>
</dbReference>
<keyword evidence="5 6" id="KW-0648">Protein biosynthesis</keyword>
<dbReference type="InterPro" id="IPR000352">
    <property type="entry name" value="Pep_chain_release_fac_I"/>
</dbReference>
<dbReference type="SMART" id="SM00937">
    <property type="entry name" value="PCRF"/>
    <property type="match status" value="1"/>
</dbReference>
<evidence type="ECO:0000256" key="6">
    <source>
        <dbReference type="HAMAP-Rule" id="MF_00094"/>
    </source>
</evidence>